<name>A0A3P1WRE8_9ACTN</name>
<evidence type="ECO:0000256" key="6">
    <source>
        <dbReference type="ARBA" id="ARBA00022842"/>
    </source>
</evidence>
<dbReference type="Gene3D" id="3.90.79.10">
    <property type="entry name" value="Nucleoside Triphosphate Pyrophosphohydrolase"/>
    <property type="match status" value="1"/>
</dbReference>
<dbReference type="Proteomes" id="UP000280935">
    <property type="component" value="Unassembled WGS sequence"/>
</dbReference>
<feature type="domain" description="Nudix hydrolase" evidence="8">
    <location>
        <begin position="35"/>
        <end position="170"/>
    </location>
</feature>
<dbReference type="Pfam" id="PF00293">
    <property type="entry name" value="NUDIX"/>
    <property type="match status" value="1"/>
</dbReference>
<evidence type="ECO:0000256" key="5">
    <source>
        <dbReference type="ARBA" id="ARBA00022801"/>
    </source>
</evidence>
<organism evidence="9 10">
    <name type="scientific">Arachnia propionica</name>
    <dbReference type="NCBI Taxonomy" id="1750"/>
    <lineage>
        <taxon>Bacteria</taxon>
        <taxon>Bacillati</taxon>
        <taxon>Actinomycetota</taxon>
        <taxon>Actinomycetes</taxon>
        <taxon>Propionibacteriales</taxon>
        <taxon>Propionibacteriaceae</taxon>
        <taxon>Arachnia</taxon>
    </lineage>
</organism>
<dbReference type="EMBL" id="RQYT01000021">
    <property type="protein sequence ID" value="RRD49189.1"/>
    <property type="molecule type" value="Genomic_DNA"/>
</dbReference>
<dbReference type="OrthoDB" id="9802805at2"/>
<dbReference type="GO" id="GO:0009132">
    <property type="term" value="P:nucleoside diphosphate metabolic process"/>
    <property type="evidence" value="ECO:0007669"/>
    <property type="project" value="InterPro"/>
</dbReference>
<dbReference type="GO" id="GO:0000287">
    <property type="term" value="F:magnesium ion binding"/>
    <property type="evidence" value="ECO:0007669"/>
    <property type="project" value="InterPro"/>
</dbReference>
<comment type="cofactor">
    <cofactor evidence="2">
        <name>Mg(2+)</name>
        <dbReference type="ChEBI" id="CHEBI:18420"/>
    </cofactor>
</comment>
<evidence type="ECO:0000256" key="7">
    <source>
        <dbReference type="ARBA" id="ARBA00023211"/>
    </source>
</evidence>
<evidence type="ECO:0000256" key="4">
    <source>
        <dbReference type="ARBA" id="ARBA00022723"/>
    </source>
</evidence>
<dbReference type="InterPro" id="IPR000086">
    <property type="entry name" value="NUDIX_hydrolase_dom"/>
</dbReference>
<dbReference type="AlphaFoldDB" id="A0A3P1WRE8"/>
<dbReference type="PROSITE" id="PS01293">
    <property type="entry name" value="NUDIX_COA"/>
    <property type="match status" value="1"/>
</dbReference>
<sequence length="221" mass="23477">MCPGGSVSELAGLRAALAAGEPRRLGQFGAAPEGARRAAVLILLSDEPDPTVLLTERSAGLRAHAGQISFPGGGLDDGEHPVQGALREATEEVGLDPRLVTPIGCLPPAWVPVSGYRVTPVVASWEEPVALTPSDPAEVAGVLRPGLRHLADPATRVTATLPGGYRGPAFTSGEWFIWGLTAHLLDAVLRVGGWERPWPRDRHVPVPQRFLRDRVSDRAPR</sequence>
<protein>
    <submittedName>
        <fullName evidence="9">CoA pyrophosphatase</fullName>
    </submittedName>
</protein>
<evidence type="ECO:0000259" key="8">
    <source>
        <dbReference type="PROSITE" id="PS51462"/>
    </source>
</evidence>
<dbReference type="CDD" id="cd03426">
    <property type="entry name" value="NUDIX_CoAse_Nudt7"/>
    <property type="match status" value="1"/>
</dbReference>
<dbReference type="InterPro" id="IPR015797">
    <property type="entry name" value="NUDIX_hydrolase-like_dom_sf"/>
</dbReference>
<dbReference type="SUPFAM" id="SSF55811">
    <property type="entry name" value="Nudix"/>
    <property type="match status" value="1"/>
</dbReference>
<dbReference type="GO" id="GO:0030145">
    <property type="term" value="F:manganese ion binding"/>
    <property type="evidence" value="ECO:0007669"/>
    <property type="project" value="InterPro"/>
</dbReference>
<comment type="cofactor">
    <cofactor evidence="1">
        <name>Mn(2+)</name>
        <dbReference type="ChEBI" id="CHEBI:29035"/>
    </cofactor>
</comment>
<evidence type="ECO:0000313" key="10">
    <source>
        <dbReference type="Proteomes" id="UP000280935"/>
    </source>
</evidence>
<proteinExistence type="inferred from homology"/>
<comment type="similarity">
    <text evidence="3">Belongs to the Nudix hydrolase family. PCD1 subfamily.</text>
</comment>
<keyword evidence="6" id="KW-0460">Magnesium</keyword>
<dbReference type="PANTHER" id="PTHR12992">
    <property type="entry name" value="NUDIX HYDROLASE"/>
    <property type="match status" value="1"/>
</dbReference>
<dbReference type="GO" id="GO:0010945">
    <property type="term" value="F:coenzyme A diphosphatase activity"/>
    <property type="evidence" value="ECO:0007669"/>
    <property type="project" value="InterPro"/>
</dbReference>
<evidence type="ECO:0000313" key="9">
    <source>
        <dbReference type="EMBL" id="RRD49189.1"/>
    </source>
</evidence>
<keyword evidence="7" id="KW-0464">Manganese</keyword>
<keyword evidence="5" id="KW-0378">Hydrolase</keyword>
<keyword evidence="4" id="KW-0479">Metal-binding</keyword>
<dbReference type="InterPro" id="IPR045121">
    <property type="entry name" value="CoAse"/>
</dbReference>
<dbReference type="InterPro" id="IPR020084">
    <property type="entry name" value="NUDIX_hydrolase_CS"/>
</dbReference>
<dbReference type="PROSITE" id="PS00893">
    <property type="entry name" value="NUDIX_BOX"/>
    <property type="match status" value="1"/>
</dbReference>
<comment type="caution">
    <text evidence="9">The sequence shown here is derived from an EMBL/GenBank/DDBJ whole genome shotgun (WGS) entry which is preliminary data.</text>
</comment>
<evidence type="ECO:0000256" key="2">
    <source>
        <dbReference type="ARBA" id="ARBA00001946"/>
    </source>
</evidence>
<dbReference type="InterPro" id="IPR000059">
    <property type="entry name" value="NUDIX_hydrolase_NudL_CS"/>
</dbReference>
<evidence type="ECO:0000256" key="3">
    <source>
        <dbReference type="ARBA" id="ARBA00006506"/>
    </source>
</evidence>
<reference evidence="9 10" key="1">
    <citation type="submission" date="2018-11" db="EMBL/GenBank/DDBJ databases">
        <title>Genomes From Bacteria Associated with the Canine Oral Cavity: a Test Case for Automated Genome-Based Taxonomic Assignment.</title>
        <authorList>
            <person name="Coil D.A."/>
            <person name="Jospin G."/>
            <person name="Darling A.E."/>
            <person name="Wallis C."/>
            <person name="Davis I.J."/>
            <person name="Harris S."/>
            <person name="Eisen J.A."/>
            <person name="Holcombe L.J."/>
            <person name="O'Flynn C."/>
        </authorList>
    </citation>
    <scope>NUCLEOTIDE SEQUENCE [LARGE SCALE GENOMIC DNA]</scope>
    <source>
        <strain evidence="9 10">OH2822_COT-296</strain>
    </source>
</reference>
<evidence type="ECO:0000256" key="1">
    <source>
        <dbReference type="ARBA" id="ARBA00001936"/>
    </source>
</evidence>
<gene>
    <name evidence="9" type="ORF">EII35_09400</name>
</gene>
<dbReference type="PROSITE" id="PS51462">
    <property type="entry name" value="NUDIX"/>
    <property type="match status" value="1"/>
</dbReference>
<accession>A0A3P1WRE8</accession>
<dbReference type="PANTHER" id="PTHR12992:SF11">
    <property type="entry name" value="MITOCHONDRIAL COENZYME A DIPHOSPHATASE NUDT8"/>
    <property type="match status" value="1"/>
</dbReference>